<reference evidence="7" key="1">
    <citation type="submission" date="2017-01" db="EMBL/GenBank/DDBJ databases">
        <authorList>
            <person name="Brunel B."/>
        </authorList>
    </citation>
    <scope>NUCLEOTIDE SEQUENCE [LARGE SCALE GENOMIC DNA]</scope>
</reference>
<dbReference type="STRING" id="1631249.BQ8794_220161"/>
<dbReference type="SUPFAM" id="SSF46785">
    <property type="entry name" value="Winged helix' DNA-binding domain"/>
    <property type="match status" value="1"/>
</dbReference>
<dbReference type="AlphaFoldDB" id="A0A1R3V9Y2"/>
<dbReference type="GO" id="GO:0006351">
    <property type="term" value="P:DNA-templated transcription"/>
    <property type="evidence" value="ECO:0007669"/>
    <property type="project" value="TreeGrafter"/>
</dbReference>
<proteinExistence type="inferred from homology"/>
<dbReference type="PROSITE" id="PS50931">
    <property type="entry name" value="HTH_LYSR"/>
    <property type="match status" value="1"/>
</dbReference>
<dbReference type="RefSeq" id="WP_244554950.1">
    <property type="nucleotide sequence ID" value="NZ_FTPD01000015.1"/>
</dbReference>
<accession>A0A1R3V9Y2</accession>
<keyword evidence="2" id="KW-0805">Transcription regulation</keyword>
<dbReference type="Pfam" id="PF00126">
    <property type="entry name" value="HTH_1"/>
    <property type="match status" value="1"/>
</dbReference>
<dbReference type="InterPro" id="IPR058163">
    <property type="entry name" value="LysR-type_TF_proteobact-type"/>
</dbReference>
<dbReference type="Proteomes" id="UP000188388">
    <property type="component" value="Unassembled WGS sequence"/>
</dbReference>
<evidence type="ECO:0000256" key="1">
    <source>
        <dbReference type="ARBA" id="ARBA00009437"/>
    </source>
</evidence>
<dbReference type="InterPro" id="IPR036390">
    <property type="entry name" value="WH_DNA-bd_sf"/>
</dbReference>
<dbReference type="SUPFAM" id="SSF53850">
    <property type="entry name" value="Periplasmic binding protein-like II"/>
    <property type="match status" value="1"/>
</dbReference>
<dbReference type="CDD" id="cd08422">
    <property type="entry name" value="PBP2_CrgA_like"/>
    <property type="match status" value="1"/>
</dbReference>
<dbReference type="InterPro" id="IPR005119">
    <property type="entry name" value="LysR_subst-bd"/>
</dbReference>
<keyword evidence="3" id="KW-0238">DNA-binding</keyword>
<dbReference type="PANTHER" id="PTHR30537:SF5">
    <property type="entry name" value="HTH-TYPE TRANSCRIPTIONAL ACTIVATOR TTDR-RELATED"/>
    <property type="match status" value="1"/>
</dbReference>
<dbReference type="Gene3D" id="3.40.190.290">
    <property type="match status" value="1"/>
</dbReference>
<dbReference type="InterPro" id="IPR036388">
    <property type="entry name" value="WH-like_DNA-bd_sf"/>
</dbReference>
<dbReference type="InterPro" id="IPR000847">
    <property type="entry name" value="LysR_HTH_N"/>
</dbReference>
<keyword evidence="4" id="KW-0804">Transcription</keyword>
<dbReference type="Pfam" id="PF03466">
    <property type="entry name" value="LysR_substrate"/>
    <property type="match status" value="1"/>
</dbReference>
<sequence length="327" mass="37411">MIAFAWEAMKTGFLKTPFRRMQKVDRWTELQVFLKIVEEQSMTKAAEALDLSVSGVSRHLVNLESRLGARLVQRSTRRLSTTTEGQQLYLDARDILANWEEAEANVTARAHAPTGRLRVGASLSFSLLHLMPVVQQFRQRYPSVLIEVVASNRYYDIIENGLDLAIRTRRVEADSSITIRKLAETRRLLAASQEYLDRRGVPKHPSDLKDHDLILYTLADNWNHLNFRKGEEAVAVEVDGIINANDGQLICAAARDGLGILAQPTYIIQKDLEAGRLVRVLDDWDLPRLTMNIAYPSKSFMPARTRLFLDFLVEQFRANNYEELWTR</sequence>
<evidence type="ECO:0000259" key="5">
    <source>
        <dbReference type="PROSITE" id="PS50931"/>
    </source>
</evidence>
<evidence type="ECO:0000313" key="6">
    <source>
        <dbReference type="EMBL" id="SIT55597.1"/>
    </source>
</evidence>
<gene>
    <name evidence="6" type="ORF">BQ8794_220161</name>
</gene>
<evidence type="ECO:0000256" key="3">
    <source>
        <dbReference type="ARBA" id="ARBA00023125"/>
    </source>
</evidence>
<comment type="similarity">
    <text evidence="1">Belongs to the LysR transcriptional regulatory family.</text>
</comment>
<feature type="domain" description="HTH lysR-type" evidence="5">
    <location>
        <begin position="25"/>
        <end position="82"/>
    </location>
</feature>
<dbReference type="GO" id="GO:0043565">
    <property type="term" value="F:sequence-specific DNA binding"/>
    <property type="evidence" value="ECO:0007669"/>
    <property type="project" value="TreeGrafter"/>
</dbReference>
<dbReference type="FunFam" id="1.10.10.10:FF:000001">
    <property type="entry name" value="LysR family transcriptional regulator"/>
    <property type="match status" value="1"/>
</dbReference>
<evidence type="ECO:0000256" key="4">
    <source>
        <dbReference type="ARBA" id="ARBA00023163"/>
    </source>
</evidence>
<dbReference type="Gene3D" id="1.10.10.10">
    <property type="entry name" value="Winged helix-like DNA-binding domain superfamily/Winged helix DNA-binding domain"/>
    <property type="match status" value="1"/>
</dbReference>
<dbReference type="GO" id="GO:0003700">
    <property type="term" value="F:DNA-binding transcription factor activity"/>
    <property type="evidence" value="ECO:0007669"/>
    <property type="project" value="InterPro"/>
</dbReference>
<protein>
    <submittedName>
        <fullName evidence="6">LysR family transcriptional regulator</fullName>
    </submittedName>
</protein>
<dbReference type="EMBL" id="FTPD01000015">
    <property type="protein sequence ID" value="SIT55597.1"/>
    <property type="molecule type" value="Genomic_DNA"/>
</dbReference>
<organism evidence="6 7">
    <name type="scientific">Mesorhizobium prunaredense</name>
    <dbReference type="NCBI Taxonomy" id="1631249"/>
    <lineage>
        <taxon>Bacteria</taxon>
        <taxon>Pseudomonadati</taxon>
        <taxon>Pseudomonadota</taxon>
        <taxon>Alphaproteobacteria</taxon>
        <taxon>Hyphomicrobiales</taxon>
        <taxon>Phyllobacteriaceae</taxon>
        <taxon>Mesorhizobium</taxon>
    </lineage>
</organism>
<name>A0A1R3V9Y2_9HYPH</name>
<evidence type="ECO:0000313" key="7">
    <source>
        <dbReference type="Proteomes" id="UP000188388"/>
    </source>
</evidence>
<evidence type="ECO:0000256" key="2">
    <source>
        <dbReference type="ARBA" id="ARBA00023015"/>
    </source>
</evidence>
<dbReference type="PANTHER" id="PTHR30537">
    <property type="entry name" value="HTH-TYPE TRANSCRIPTIONAL REGULATOR"/>
    <property type="match status" value="1"/>
</dbReference>
<keyword evidence="7" id="KW-1185">Reference proteome</keyword>